<dbReference type="EMBL" id="CH473996">
    <property type="protein sequence ID" value="EDL97888.1"/>
    <property type="molecule type" value="Genomic_DNA"/>
</dbReference>
<proteinExistence type="predicted"/>
<reference evidence="2" key="1">
    <citation type="submission" date="2005-09" db="EMBL/GenBank/DDBJ databases">
        <authorList>
            <person name="Mural R.J."/>
            <person name="Li P.W."/>
            <person name="Adams M.D."/>
            <person name="Amanatides P.G."/>
            <person name="Baden-Tillson H."/>
            <person name="Barnstead M."/>
            <person name="Chin S.H."/>
            <person name="Dew I."/>
            <person name="Evans C.A."/>
            <person name="Ferriera S."/>
            <person name="Flanigan M."/>
            <person name="Fosler C."/>
            <person name="Glodek A."/>
            <person name="Gu Z."/>
            <person name="Holt R.A."/>
            <person name="Jennings D."/>
            <person name="Kraft C.L."/>
            <person name="Lu F."/>
            <person name="Nguyen T."/>
            <person name="Nusskern D.R."/>
            <person name="Pfannkoch C.M."/>
            <person name="Sitter C."/>
            <person name="Sutton G.G."/>
            <person name="Venter J.C."/>
            <person name="Wang Z."/>
            <person name="Woodage T."/>
            <person name="Zheng X.H."/>
            <person name="Zhong F."/>
        </authorList>
    </citation>
    <scope>NUCLEOTIDE SEQUENCE [LARGE SCALE GENOMIC DNA]</scope>
    <source>
        <strain>BN</strain>
        <strain evidence="2">Sprague-Dawley</strain>
    </source>
</reference>
<accession>A6JPX1</accession>
<dbReference type="AlphaFoldDB" id="A6JPX1"/>
<protein>
    <submittedName>
        <fullName evidence="1">RCG23273</fullName>
    </submittedName>
</protein>
<evidence type="ECO:0000313" key="1">
    <source>
        <dbReference type="EMBL" id="EDL97888.1"/>
    </source>
</evidence>
<name>A6JPX1_RAT</name>
<evidence type="ECO:0000313" key="2">
    <source>
        <dbReference type="Proteomes" id="UP000234681"/>
    </source>
</evidence>
<organism evidence="1 2">
    <name type="scientific">Rattus norvegicus</name>
    <name type="common">Rat</name>
    <dbReference type="NCBI Taxonomy" id="10116"/>
    <lineage>
        <taxon>Eukaryota</taxon>
        <taxon>Metazoa</taxon>
        <taxon>Chordata</taxon>
        <taxon>Craniata</taxon>
        <taxon>Vertebrata</taxon>
        <taxon>Euteleostomi</taxon>
        <taxon>Mammalia</taxon>
        <taxon>Eutheria</taxon>
        <taxon>Euarchontoglires</taxon>
        <taxon>Glires</taxon>
        <taxon>Rodentia</taxon>
        <taxon>Myomorpha</taxon>
        <taxon>Muroidea</taxon>
        <taxon>Muridae</taxon>
        <taxon>Murinae</taxon>
        <taxon>Rattus</taxon>
    </lineage>
</organism>
<gene>
    <name evidence="1" type="ORF">rCG_23273</name>
</gene>
<sequence>MSINDTEKASDKCHHIFLKKIPE</sequence>
<dbReference type="Proteomes" id="UP000234681">
    <property type="component" value="Chromosome 14"/>
</dbReference>